<feature type="domain" description="DUF7007" evidence="2">
    <location>
        <begin position="49"/>
        <end position="172"/>
    </location>
</feature>
<dbReference type="Pfam" id="PF22653">
    <property type="entry name" value="DUF7007"/>
    <property type="match status" value="1"/>
</dbReference>
<evidence type="ECO:0000313" key="4">
    <source>
        <dbReference type="Proteomes" id="UP000257479"/>
    </source>
</evidence>
<evidence type="ECO:0000313" key="3">
    <source>
        <dbReference type="EMBL" id="HAN23497.1"/>
    </source>
</evidence>
<dbReference type="Proteomes" id="UP000257479">
    <property type="component" value="Unassembled WGS sequence"/>
</dbReference>
<dbReference type="EMBL" id="DMNG01000045">
    <property type="protein sequence ID" value="HAN23497.1"/>
    <property type="molecule type" value="Genomic_DNA"/>
</dbReference>
<reference evidence="3 4" key="1">
    <citation type="journal article" date="2018" name="Nat. Biotechnol.">
        <title>A standardized bacterial taxonomy based on genome phylogeny substantially revises the tree of life.</title>
        <authorList>
            <person name="Parks D.H."/>
            <person name="Chuvochina M."/>
            <person name="Waite D.W."/>
            <person name="Rinke C."/>
            <person name="Skarshewski A."/>
            <person name="Chaumeil P.A."/>
            <person name="Hugenholtz P."/>
        </authorList>
    </citation>
    <scope>NUCLEOTIDE SEQUENCE [LARGE SCALE GENOMIC DNA]</scope>
    <source>
        <strain evidence="3">UBA9152</strain>
    </source>
</reference>
<comment type="caution">
    <text evidence="3">The sequence shown here is derived from an EMBL/GenBank/DDBJ whole genome shotgun (WGS) entry which is preliminary data.</text>
</comment>
<evidence type="ECO:0000256" key="1">
    <source>
        <dbReference type="SAM" id="MobiDB-lite"/>
    </source>
</evidence>
<name>A0A3C1KA11_9MICO</name>
<feature type="region of interest" description="Disordered" evidence="1">
    <location>
        <begin position="1"/>
        <end position="20"/>
    </location>
</feature>
<protein>
    <recommendedName>
        <fullName evidence="2">DUF7007 domain-containing protein</fullName>
    </recommendedName>
</protein>
<accession>A0A3C1KA11</accession>
<dbReference type="AlphaFoldDB" id="A0A3C1KA11"/>
<organism evidence="3 4">
    <name type="scientific">Microbacterium ginsengisoli</name>
    <dbReference type="NCBI Taxonomy" id="400772"/>
    <lineage>
        <taxon>Bacteria</taxon>
        <taxon>Bacillati</taxon>
        <taxon>Actinomycetota</taxon>
        <taxon>Actinomycetes</taxon>
        <taxon>Micrococcales</taxon>
        <taxon>Microbacteriaceae</taxon>
        <taxon>Microbacterium</taxon>
    </lineage>
</organism>
<dbReference type="InterPro" id="IPR054276">
    <property type="entry name" value="DUF7007"/>
</dbReference>
<sequence length="428" mass="46998">MTIDAAGNIHRGAGLNGAGQFSGRVPHAPAGDLVEETVPVRWGEVNLREGSRTPWGPAQSVDRVADGIVAVGTAGHGGVKLSPERNRVIPPSLRDQTGWYEEDMEVNIVRRYFSDEWAGAHWVHDDAATIREDADASIRHWLPDGWEAANGRVLAPGESRVKDEAAWLERHAGEPVVISASRAESDADLLRVSANVDGATHEYLVPREEYETRSAGTELGQNGRFVVDPSRHPRLPSADPARPAAPTIVKVTVPSAVERQADRALTAVAKDRISRDLHKRWRHTDDSGATVVRSLEEIISTDGLEGKGAFLQGGKMVYSLHQPTPEGRGHYGFPVSKALFDYLTTVPDVRSPSQIAQQRAYAYQERVDRKWPGPTPEESARARSLYADYRKLADAEEAERTAREGSWAERDAARRLTIAERERAATVS</sequence>
<proteinExistence type="predicted"/>
<gene>
    <name evidence="3" type="ORF">DCP95_02865</name>
</gene>
<evidence type="ECO:0000259" key="2">
    <source>
        <dbReference type="Pfam" id="PF22653"/>
    </source>
</evidence>